<dbReference type="InterPro" id="IPR000182">
    <property type="entry name" value="GNAT_dom"/>
</dbReference>
<dbReference type="STRING" id="1364.LP2241_30115"/>
<dbReference type="HOGENOM" id="CLU_119489_0_0_9"/>
<evidence type="ECO:0000313" key="2">
    <source>
        <dbReference type="EMBL" id="CEN28328.1"/>
    </source>
</evidence>
<sequence>MKKTIKSVATYDPDYLSQQLSQLVSQGFSTKFTHQLFSKKTATLAIKVISDYLVMSQQHTLAICEIEGQICGCLLISEDPNNLAHLYHFFRRSLTVMQSLKLLFLMVMLSYRPQKNEGYIDLVVTDQKFYRLGVAQSLIEHSMAMTSKQHLTLHVAESNRQAIKLYEKLNFKRIKHESSRLLYWLTGKKGWYLMRWENEKN</sequence>
<dbReference type="KEGG" id="lpk:LACPI_1128"/>
<organism evidence="2 3">
    <name type="scientific">Pseudolactococcus piscium MKFS47</name>
    <dbReference type="NCBI Taxonomy" id="297352"/>
    <lineage>
        <taxon>Bacteria</taxon>
        <taxon>Bacillati</taxon>
        <taxon>Bacillota</taxon>
        <taxon>Bacilli</taxon>
        <taxon>Lactobacillales</taxon>
        <taxon>Streptococcaceae</taxon>
        <taxon>Pseudolactococcus</taxon>
    </lineage>
</organism>
<reference evidence="3" key="1">
    <citation type="submission" date="2015-01" db="EMBL/GenBank/DDBJ databases">
        <authorList>
            <person name="Andreevskaya M."/>
        </authorList>
    </citation>
    <scope>NUCLEOTIDE SEQUENCE [LARGE SCALE GENOMIC DNA]</scope>
    <source>
        <strain evidence="3">MKFS47</strain>
    </source>
</reference>
<dbReference type="PROSITE" id="PS51186">
    <property type="entry name" value="GNAT"/>
    <property type="match status" value="1"/>
</dbReference>
<dbReference type="RefSeq" id="WP_047915481.1">
    <property type="nucleotide sequence ID" value="NZ_LN774769.1"/>
</dbReference>
<dbReference type="EMBL" id="LN774769">
    <property type="protein sequence ID" value="CEN28328.1"/>
    <property type="molecule type" value="Genomic_DNA"/>
</dbReference>
<protein>
    <submittedName>
        <fullName evidence="2">Acetyltransferase, GNAT family</fullName>
    </submittedName>
</protein>
<keyword evidence="2" id="KW-0808">Transferase</keyword>
<accession>A0A0D6DWJ8</accession>
<dbReference type="Pfam" id="PF08445">
    <property type="entry name" value="FR47"/>
    <property type="match status" value="1"/>
</dbReference>
<evidence type="ECO:0000313" key="3">
    <source>
        <dbReference type="Proteomes" id="UP000033166"/>
    </source>
</evidence>
<dbReference type="Gene3D" id="3.40.630.30">
    <property type="match status" value="1"/>
</dbReference>
<name>A0A0D6DWJ8_9LACT</name>
<dbReference type="InterPro" id="IPR013653">
    <property type="entry name" value="GCN5-like_dom"/>
</dbReference>
<feature type="domain" description="N-acetyltransferase" evidence="1">
    <location>
        <begin position="3"/>
        <end position="199"/>
    </location>
</feature>
<evidence type="ECO:0000259" key="1">
    <source>
        <dbReference type="PROSITE" id="PS51186"/>
    </source>
</evidence>
<proteinExistence type="predicted"/>
<dbReference type="AlphaFoldDB" id="A0A0D6DWJ8"/>
<dbReference type="Proteomes" id="UP000033166">
    <property type="component" value="Chromosome I"/>
</dbReference>
<dbReference type="SUPFAM" id="SSF55729">
    <property type="entry name" value="Acyl-CoA N-acyltransferases (Nat)"/>
    <property type="match status" value="1"/>
</dbReference>
<dbReference type="InterPro" id="IPR016181">
    <property type="entry name" value="Acyl_CoA_acyltransferase"/>
</dbReference>
<gene>
    <name evidence="2" type="ORF">LACPI_1128</name>
</gene>
<dbReference type="GO" id="GO:0016747">
    <property type="term" value="F:acyltransferase activity, transferring groups other than amino-acyl groups"/>
    <property type="evidence" value="ECO:0007669"/>
    <property type="project" value="InterPro"/>
</dbReference>